<feature type="region of interest" description="Disordered" evidence="3">
    <location>
        <begin position="12"/>
        <end position="107"/>
    </location>
</feature>
<reference evidence="4" key="1">
    <citation type="submission" date="2021-06" db="EMBL/GenBank/DDBJ databases">
        <authorList>
            <person name="Kallberg Y."/>
            <person name="Tangrot J."/>
            <person name="Rosling A."/>
        </authorList>
    </citation>
    <scope>NUCLEOTIDE SEQUENCE</scope>
    <source>
        <strain evidence="4">FL130A</strain>
    </source>
</reference>
<dbReference type="PANTHER" id="PTHR45093">
    <property type="entry name" value="TRANSCRIPTION ACTIVATOR MSS11"/>
    <property type="match status" value="1"/>
</dbReference>
<sequence length="329" mass="37610">MIQQPPNNMAILHSQQQPTHQQAVGHAQMHQQQQQHSQQVSVQQQQQQVQSVNAQQQQQQPPQQQPPQPPPTLQHLQVQQQQQSPFPQQPQQISAAASQNEQRNGTSTSKIGLLNAYIYDFLKKQGHIETPVPVQAPDGFLYEWWTVFWDVYSAKLGRPGNHTIEAQRYVEQQNRTKQNRMRILAEGLNQNGTFPYQQMGVVVNQQQPNVVGHQQTHPNQFVSRQPVVNGMMNIDSPTASSDTMVMLTNPQRMNLIKNNQMRQVPQIQQQQVPQRFMPQTKQFHSGQTIPHGQSPTLVIRNDQTTAAINGIQLHSWKPIRDEETGRCSE</sequence>
<evidence type="ECO:0000313" key="5">
    <source>
        <dbReference type="Proteomes" id="UP000789508"/>
    </source>
</evidence>
<comment type="caution">
    <text evidence="4">The sequence shown here is derived from an EMBL/GenBank/DDBJ whole genome shotgun (WGS) entry which is preliminary data.</text>
</comment>
<protein>
    <submittedName>
        <fullName evidence="4">13564_t:CDS:1</fullName>
    </submittedName>
</protein>
<organism evidence="4 5">
    <name type="scientific">Ambispora leptoticha</name>
    <dbReference type="NCBI Taxonomy" id="144679"/>
    <lineage>
        <taxon>Eukaryota</taxon>
        <taxon>Fungi</taxon>
        <taxon>Fungi incertae sedis</taxon>
        <taxon>Mucoromycota</taxon>
        <taxon>Glomeromycotina</taxon>
        <taxon>Glomeromycetes</taxon>
        <taxon>Archaeosporales</taxon>
        <taxon>Ambisporaceae</taxon>
        <taxon>Ambispora</taxon>
    </lineage>
</organism>
<feature type="compositionally biased region" description="Pro residues" evidence="3">
    <location>
        <begin position="63"/>
        <end position="72"/>
    </location>
</feature>
<dbReference type="EMBL" id="CAJVPS010000076">
    <property type="protein sequence ID" value="CAG8448649.1"/>
    <property type="molecule type" value="Genomic_DNA"/>
</dbReference>
<keyword evidence="5" id="KW-1185">Reference proteome</keyword>
<dbReference type="Proteomes" id="UP000789508">
    <property type="component" value="Unassembled WGS sequence"/>
</dbReference>
<feature type="compositionally biased region" description="Low complexity" evidence="3">
    <location>
        <begin position="73"/>
        <end position="99"/>
    </location>
</feature>
<dbReference type="PANTHER" id="PTHR45093:SF2">
    <property type="entry name" value="LISH DOMAIN-CONTAINING PROTEIN"/>
    <property type="match status" value="1"/>
</dbReference>
<dbReference type="GO" id="GO:0005634">
    <property type="term" value="C:nucleus"/>
    <property type="evidence" value="ECO:0007669"/>
    <property type="project" value="UniProtKB-SubCell"/>
</dbReference>
<accession>A0A9N8V9I7</accession>
<dbReference type="AlphaFoldDB" id="A0A9N8V9I7"/>
<evidence type="ECO:0000256" key="1">
    <source>
        <dbReference type="ARBA" id="ARBA00004123"/>
    </source>
</evidence>
<gene>
    <name evidence="4" type="ORF">ALEPTO_LOCUS856</name>
</gene>
<proteinExistence type="predicted"/>
<evidence type="ECO:0000313" key="4">
    <source>
        <dbReference type="EMBL" id="CAG8448649.1"/>
    </source>
</evidence>
<feature type="compositionally biased region" description="Low complexity" evidence="3">
    <location>
        <begin position="20"/>
        <end position="62"/>
    </location>
</feature>
<evidence type="ECO:0000256" key="3">
    <source>
        <dbReference type="SAM" id="MobiDB-lite"/>
    </source>
</evidence>
<keyword evidence="2" id="KW-0539">Nucleus</keyword>
<comment type="subcellular location">
    <subcellularLocation>
        <location evidence="1">Nucleus</location>
    </subcellularLocation>
</comment>
<dbReference type="OrthoDB" id="5600002at2759"/>
<name>A0A9N8V9I7_9GLOM</name>
<evidence type="ECO:0000256" key="2">
    <source>
        <dbReference type="ARBA" id="ARBA00023242"/>
    </source>
</evidence>